<dbReference type="PANTHER" id="PTHR46609:SF6">
    <property type="entry name" value="EXONUCLEASE, PHAGE-TYPE_RECB, C-TERMINAL DOMAIN-CONTAINING PROTEIN-RELATED"/>
    <property type="match status" value="1"/>
</dbReference>
<dbReference type="GeneID" id="110981169"/>
<sequence>MNETMLETLVSQRSAEWQELRQRVQLTASKFGDAVGVGQGRPYDFFLSLLSDDACSQENKESEYTKHGRRMEPIIDEAYQLLTGNETHAAGFWQPQEGSILHSLCGATPDGKILSASEPKKLIGLVEYKAPFFQLYDCSKHPHGIPRHYMAQIQGQMAICEAPWCDFMAVSTQTSEVSLQRVHFSRAYWQCVAKKLRQFSLTLKEAKQRKELGKPFLNFPGIQRLKNEPIARTLLPGENSITVENLLEVNSKGQFRSSSGTWMDFDFLMGNPVPGTSHLQGYQYDCILREIDSAIRKRNIPDLEAVK</sequence>
<keyword evidence="2" id="KW-1185">Reference proteome</keyword>
<dbReference type="Gene3D" id="3.90.320.10">
    <property type="match status" value="1"/>
</dbReference>
<feature type="domain" description="YqaJ viral recombinase" evidence="1">
    <location>
        <begin position="16"/>
        <end position="161"/>
    </location>
</feature>
<dbReference type="AlphaFoldDB" id="A0A8B7YNG3"/>
<dbReference type="KEGG" id="aplc:110981169"/>
<dbReference type="CDD" id="cd22343">
    <property type="entry name" value="PDDEXK_lambda_exonuclease-like"/>
    <property type="match status" value="1"/>
</dbReference>
<dbReference type="SUPFAM" id="SSF52980">
    <property type="entry name" value="Restriction endonuclease-like"/>
    <property type="match status" value="1"/>
</dbReference>
<dbReference type="OrthoDB" id="261614at2759"/>
<dbReference type="RefSeq" id="XP_022094197.1">
    <property type="nucleotide sequence ID" value="XM_022238505.1"/>
</dbReference>
<evidence type="ECO:0000259" key="1">
    <source>
        <dbReference type="Pfam" id="PF09588"/>
    </source>
</evidence>
<dbReference type="GO" id="GO:0006281">
    <property type="term" value="P:DNA repair"/>
    <property type="evidence" value="ECO:0007669"/>
    <property type="project" value="UniProtKB-ARBA"/>
</dbReference>
<dbReference type="PANTHER" id="PTHR46609">
    <property type="entry name" value="EXONUCLEASE, PHAGE-TYPE/RECB, C-TERMINAL DOMAIN-CONTAINING PROTEIN"/>
    <property type="match status" value="1"/>
</dbReference>
<dbReference type="InterPro" id="IPR051703">
    <property type="entry name" value="NF-kappa-B_Signaling_Reg"/>
</dbReference>
<evidence type="ECO:0000313" key="3">
    <source>
        <dbReference type="RefSeq" id="XP_022094197.1"/>
    </source>
</evidence>
<accession>A0A8B7YNG3</accession>
<dbReference type="InterPro" id="IPR011335">
    <property type="entry name" value="Restrct_endonuc-II-like"/>
</dbReference>
<dbReference type="InterPro" id="IPR019080">
    <property type="entry name" value="YqaJ_viral_recombinase"/>
</dbReference>
<proteinExistence type="predicted"/>
<dbReference type="InterPro" id="IPR011604">
    <property type="entry name" value="PDDEXK-like_dom_sf"/>
</dbReference>
<evidence type="ECO:0000313" key="2">
    <source>
        <dbReference type="Proteomes" id="UP000694845"/>
    </source>
</evidence>
<organism evidence="2 4">
    <name type="scientific">Acanthaster planci</name>
    <name type="common">Crown-of-thorns starfish</name>
    <dbReference type="NCBI Taxonomy" id="133434"/>
    <lineage>
        <taxon>Eukaryota</taxon>
        <taxon>Metazoa</taxon>
        <taxon>Echinodermata</taxon>
        <taxon>Eleutherozoa</taxon>
        <taxon>Asterozoa</taxon>
        <taxon>Asteroidea</taxon>
        <taxon>Valvatacea</taxon>
        <taxon>Valvatida</taxon>
        <taxon>Acanthasteridae</taxon>
        <taxon>Acanthaster</taxon>
    </lineage>
</organism>
<reference evidence="3 4" key="1">
    <citation type="submission" date="2025-04" db="UniProtKB">
        <authorList>
            <consortium name="RefSeq"/>
        </authorList>
    </citation>
    <scope>IDENTIFICATION</scope>
</reference>
<evidence type="ECO:0000313" key="4">
    <source>
        <dbReference type="RefSeq" id="XP_022094207.1"/>
    </source>
</evidence>
<dbReference type="OMA" id="GKPYDFF"/>
<name>A0A8B7YNG3_ACAPL</name>
<gene>
    <name evidence="3 4" type="primary">LOC110981169</name>
</gene>
<dbReference type="RefSeq" id="XP_022094207.1">
    <property type="nucleotide sequence ID" value="XM_022238515.1"/>
</dbReference>
<dbReference type="Pfam" id="PF09588">
    <property type="entry name" value="YqaJ"/>
    <property type="match status" value="1"/>
</dbReference>
<dbReference type="Proteomes" id="UP000694845">
    <property type="component" value="Unplaced"/>
</dbReference>
<protein>
    <submittedName>
        <fullName evidence="3 4">Uncharacterized protein LOC110981169 isoform X1</fullName>
    </submittedName>
</protein>